<evidence type="ECO:0000313" key="1">
    <source>
        <dbReference type="EMBL" id="HHH13288.1"/>
    </source>
</evidence>
<dbReference type="InterPro" id="IPR018642">
    <property type="entry name" value="DUF2066"/>
</dbReference>
<comment type="caution">
    <text evidence="1">The sequence shown here is derived from an EMBL/GenBank/DDBJ whole genome shotgun (WGS) entry which is preliminary data.</text>
</comment>
<dbReference type="Pfam" id="PF09839">
    <property type="entry name" value="DUF2066"/>
    <property type="match status" value="1"/>
</dbReference>
<protein>
    <submittedName>
        <fullName evidence="1">DUF2066 domain-containing protein</fullName>
    </submittedName>
</protein>
<proteinExistence type="predicted"/>
<gene>
    <name evidence="1" type="ORF">ENJ98_03545</name>
</gene>
<accession>A0A7C5J091</accession>
<sequence length="353" mass="38792">MMESIRLLLLLLCFLPLPLQAGMDLLSATVPIEGDAPEARRAAMAEALRQVLVKASGQRLTGMGEKLESLLAGAEDQAQEFRYRTGPAAGGEAPGKLLWVRFDRRTVEQDLRQLGLILWESGRPELIPWLALEAQGRRRLADPERDALLYEALEEAAQRRGLALVLPLMDLQDRNALNLGDLWMVHAESILAASSRYGKALPLVGRLRRSGKGWRATWSLLLADGEQRFDGEGESLQAVVADGIEQAVDLLVQRFLPSLEEAQQGVVLVRFIGLHGVGDYARLKRLLQSLDVVTGFSLERAEADRLVFRVQALGGREALASQLALVGELEPVVDIPDNGTSDHVVETLSYALR</sequence>
<dbReference type="AlphaFoldDB" id="A0A7C5J091"/>
<organism evidence="1">
    <name type="scientific">Thiolapillus brandeum</name>
    <dbReference type="NCBI Taxonomy" id="1076588"/>
    <lineage>
        <taxon>Bacteria</taxon>
        <taxon>Pseudomonadati</taxon>
        <taxon>Pseudomonadota</taxon>
        <taxon>Gammaproteobacteria</taxon>
        <taxon>Chromatiales</taxon>
        <taxon>Sedimenticolaceae</taxon>
        <taxon>Thiolapillus</taxon>
    </lineage>
</organism>
<reference evidence="1" key="1">
    <citation type="journal article" date="2020" name="mSystems">
        <title>Genome- and Community-Level Interaction Insights into Carbon Utilization and Element Cycling Functions of Hydrothermarchaeota in Hydrothermal Sediment.</title>
        <authorList>
            <person name="Zhou Z."/>
            <person name="Liu Y."/>
            <person name="Xu W."/>
            <person name="Pan J."/>
            <person name="Luo Z.H."/>
            <person name="Li M."/>
        </authorList>
    </citation>
    <scope>NUCLEOTIDE SEQUENCE [LARGE SCALE GENOMIC DNA]</scope>
    <source>
        <strain evidence="1">HyVt-535</strain>
    </source>
</reference>
<name>A0A7C5J091_9GAMM</name>
<dbReference type="EMBL" id="DROM01000219">
    <property type="protein sequence ID" value="HHH13288.1"/>
    <property type="molecule type" value="Genomic_DNA"/>
</dbReference>
<dbReference type="Proteomes" id="UP000886100">
    <property type="component" value="Unassembled WGS sequence"/>
</dbReference>